<reference evidence="2 3" key="3">
    <citation type="journal article" date="2008" name="BMC Genomics">
        <title>The genome of the versatile nitrogen fixer Azorhizobium caulinodans ORS571.</title>
        <authorList>
            <person name="Lee KB."/>
            <person name="Backer P.D."/>
            <person name="Aono T."/>
            <person name="Liu CT."/>
            <person name="Suzuki S."/>
            <person name="Suzuki T."/>
            <person name="Kaneko T."/>
            <person name="Yamada M."/>
            <person name="Tabata S."/>
            <person name="Kupfer D.M."/>
            <person name="Najar F.Z."/>
            <person name="Wiley G.B."/>
            <person name="Roe B."/>
            <person name="Binnewies T.T."/>
            <person name="Ussery D.W."/>
            <person name="D'Haeze W."/>
            <person name="Herder J.D."/>
            <person name="Gevers D."/>
            <person name="Vereecke D."/>
            <person name="Holsters M."/>
            <person name="Oyaizu H."/>
        </authorList>
    </citation>
    <scope>NUCLEOTIDE SEQUENCE [LARGE SCALE GENOMIC DNA]</scope>
    <source>
        <strain evidence="3">ATCC 43989 / DSM 5975 / JCM 20966 / LMG 6465 / NBRC 14845 / NCIMB 13405 / ORS 571</strain>
    </source>
</reference>
<evidence type="ECO:0000313" key="2">
    <source>
        <dbReference type="EMBL" id="BAF86848.1"/>
    </source>
</evidence>
<name>A8HTL6_AZOC5</name>
<gene>
    <name evidence="2" type="ordered locus">AZC_0850</name>
</gene>
<dbReference type="KEGG" id="azc:AZC_0850"/>
<dbReference type="HOGENOM" id="CLU_762176_0_0_5"/>
<reference evidence="2 3" key="5">
    <citation type="journal article" date="2010" name="Appl. Environ. Microbiol.">
        <title>phrR-like gene praR of Azorhizobium caulinodans ORS571 is essential for symbiosis with Sesbania rostrata and is involved in expression of reb genes.</title>
        <authorList>
            <person name="Akiba N."/>
            <person name="Aono T."/>
            <person name="Toyazaki H."/>
            <person name="Sato S."/>
            <person name="Oyaizu H."/>
        </authorList>
    </citation>
    <scope>NUCLEOTIDE SEQUENCE [LARGE SCALE GENOMIC DNA]</scope>
    <source>
        <strain evidence="3">ATCC 43989 / DSM 5975 / JCM 20966 / LMG 6465 / NBRC 14845 / NCIMB 13405 / ORS 571</strain>
    </source>
</reference>
<organism evidence="2 3">
    <name type="scientific">Azorhizobium caulinodans (strain ATCC 43989 / DSM 5975 / JCM 20966 / LMG 6465 / NBRC 14845 / NCIMB 13405 / ORS 571)</name>
    <dbReference type="NCBI Taxonomy" id="438753"/>
    <lineage>
        <taxon>Bacteria</taxon>
        <taxon>Pseudomonadati</taxon>
        <taxon>Pseudomonadota</taxon>
        <taxon>Alphaproteobacteria</taxon>
        <taxon>Hyphomicrobiales</taxon>
        <taxon>Xanthobacteraceae</taxon>
        <taxon>Azorhizobium</taxon>
    </lineage>
</organism>
<evidence type="ECO:0000313" key="3">
    <source>
        <dbReference type="Proteomes" id="UP000000270"/>
    </source>
</evidence>
<dbReference type="STRING" id="438753.AZC_0850"/>
<dbReference type="eggNOG" id="COG0741">
    <property type="taxonomic scope" value="Bacteria"/>
</dbReference>
<dbReference type="EMBL" id="AP009384">
    <property type="protein sequence ID" value="BAF86848.1"/>
    <property type="molecule type" value="Genomic_DNA"/>
</dbReference>
<feature type="region of interest" description="Disordered" evidence="1">
    <location>
        <begin position="325"/>
        <end position="346"/>
    </location>
</feature>
<reference evidence="2 3" key="4">
    <citation type="journal article" date="2009" name="Appl. Environ. Microbiol.">
        <title>Comparative genome-wide transcriptional profiling of Azorhizobium caulinodans ORS571 grown under free-living and symbiotic conditions.</title>
        <authorList>
            <person name="Tsukada S."/>
            <person name="Aono T."/>
            <person name="Akiba N."/>
            <person name="Lee KB."/>
            <person name="Liu CT."/>
            <person name="Toyazaki H."/>
            <person name="Oyaizu H."/>
        </authorList>
    </citation>
    <scope>NUCLEOTIDE SEQUENCE [LARGE SCALE GENOMIC DNA]</scope>
    <source>
        <strain evidence="3">ATCC 43989 / DSM 5975 / JCM 20966 / LMG 6465 / NBRC 14845 / NCIMB 13405 / ORS 571</strain>
    </source>
</reference>
<reference evidence="3" key="2">
    <citation type="submission" date="2007-04" db="EMBL/GenBank/DDBJ databases">
        <title>Complete genome sequence of the nitrogen-fixing bacterium Azorhizobium caulinodans ORS571.</title>
        <authorList>
            <person name="Lee K.B."/>
            <person name="Backer P.D."/>
            <person name="Aono T."/>
            <person name="Liu C.T."/>
            <person name="Suzuki S."/>
            <person name="Suzuki T."/>
            <person name="Kaneko T."/>
            <person name="Yamada M."/>
            <person name="Tabata S."/>
            <person name="Kupfer D.M."/>
            <person name="Najar F.Z."/>
            <person name="Wiley G.B."/>
            <person name="Roe B."/>
            <person name="Binnewies T."/>
            <person name="Ussery D."/>
            <person name="Vereecke D."/>
            <person name="Gevers D."/>
            <person name="Holsters M."/>
            <person name="Oyaizu H."/>
        </authorList>
    </citation>
    <scope>NUCLEOTIDE SEQUENCE [LARGE SCALE GENOMIC DNA]</scope>
    <source>
        <strain evidence="3">ATCC 43989 / DSM 5975 / JCM 20966 / LMG 6465 / NBRC 14845 / NCIMB 13405 / ORS 571</strain>
    </source>
</reference>
<sequence>MSAPAAPADSGNPLAGLSQWAGDNRYLLMGLASGLLGAPTIGQGLSRGFQNAAQNSLADDAIRQRGTAQKLAAVQQNQTLQWLQAQGMDPQQATVLAGNKEALSAFLKSKTGTGGEYGLNPIWGTDANGNPALIQLGKDGSPMQPKLPQGFNIARDPIKVDAGTETVLLDPQTRQPIGRISKNVQAEAQQKAVGTATGEVQGQAQANLPNVLATAQQIQKTIQDVRNDPYRDRGTGLSSIFNVIPATGGYDFARKVDQLKGQAFLQAFQSLKGGGAITEVEGQKATNALARLDTAQSKEAFNQALSDMEEVVNAGVERAKKLAAGGAPAAPGAQPSAPSAPAAPASSYWTTLDNGVKIRPKVQ</sequence>
<accession>A8HTL6</accession>
<keyword evidence="3" id="KW-1185">Reference proteome</keyword>
<dbReference type="AlphaFoldDB" id="A8HTL6"/>
<proteinExistence type="predicted"/>
<evidence type="ECO:0000256" key="1">
    <source>
        <dbReference type="SAM" id="MobiDB-lite"/>
    </source>
</evidence>
<reference evidence="2 3" key="6">
    <citation type="journal article" date="2011" name="Appl. Environ. Microbiol.">
        <title>Involvement of the azorhizobial chromosome partition gene (parA) in the onset of bacteroid differentiation during Sesbania rostrata stem nodule development.</title>
        <authorList>
            <person name="Liu CT."/>
            <person name="Lee KB."/>
            <person name="Wang YS."/>
            <person name="Peng MH."/>
            <person name="Lee KT."/>
            <person name="Suzuki S."/>
            <person name="Suzuki T."/>
            <person name="Oyaizu H."/>
        </authorList>
    </citation>
    <scope>NUCLEOTIDE SEQUENCE [LARGE SCALE GENOMIC DNA]</scope>
    <source>
        <strain evidence="3">ATCC 43989 / DSM 5975 / JCM 20966 / LMG 6465 / NBRC 14845 / NCIMB 13405 / ORS 571</strain>
    </source>
</reference>
<dbReference type="Proteomes" id="UP000000270">
    <property type="component" value="Chromosome"/>
</dbReference>
<reference evidence="2 3" key="1">
    <citation type="journal article" date="2007" name="Appl. Environ. Microbiol.">
        <title>Rhizobial factors required for stem nodule maturation and maintenance in Sesbania rostrata-Azorhizobium caulinodans ORS571 symbiosis.</title>
        <authorList>
            <person name="Suzuki S."/>
            <person name="Aono T."/>
            <person name="Lee KB."/>
            <person name="Suzuki T."/>
            <person name="Liu CT."/>
            <person name="Miwa H."/>
            <person name="Wakao S."/>
            <person name="Iki T."/>
            <person name="Oyaizu H."/>
        </authorList>
    </citation>
    <scope>NUCLEOTIDE SEQUENCE [LARGE SCALE GENOMIC DNA]</scope>
    <source>
        <strain evidence="3">ATCC 43989 / DSM 5975 / JCM 20966 / LMG 6465 / NBRC 14845 / NCIMB 13405 / ORS 571</strain>
    </source>
</reference>
<protein>
    <submittedName>
        <fullName evidence="2">Uncharacterized protein</fullName>
    </submittedName>
</protein>